<comment type="caution">
    <text evidence="1">The sequence shown here is derived from an EMBL/GenBank/DDBJ whole genome shotgun (WGS) entry which is preliminary data.</text>
</comment>
<dbReference type="Pfam" id="PF10518">
    <property type="entry name" value="TAT_signal"/>
    <property type="match status" value="1"/>
</dbReference>
<evidence type="ECO:0000313" key="2">
    <source>
        <dbReference type="Proteomes" id="UP000774699"/>
    </source>
</evidence>
<dbReference type="AlphaFoldDB" id="A0A8T4CAT9"/>
<accession>A0A8T4CAT9</accession>
<dbReference type="EMBL" id="VGJJ01000008">
    <property type="protein sequence ID" value="MBM3282058.1"/>
    <property type="molecule type" value="Genomic_DNA"/>
</dbReference>
<dbReference type="NCBIfam" id="TIGR01409">
    <property type="entry name" value="TAT_signal_seq"/>
    <property type="match status" value="1"/>
</dbReference>
<proteinExistence type="predicted"/>
<protein>
    <submittedName>
        <fullName evidence="1">Twin-arginine translocation signal domain-containing protein</fullName>
    </submittedName>
</protein>
<dbReference type="PROSITE" id="PS51318">
    <property type="entry name" value="TAT"/>
    <property type="match status" value="1"/>
</dbReference>
<reference evidence="1" key="1">
    <citation type="submission" date="2019-03" db="EMBL/GenBank/DDBJ databases">
        <title>Lake Tanganyika Metagenome-Assembled Genomes (MAGs).</title>
        <authorList>
            <person name="Tran P."/>
        </authorList>
    </citation>
    <scope>NUCLEOTIDE SEQUENCE</scope>
    <source>
        <strain evidence="1">M_DeepCast_50m_m2_156</strain>
    </source>
</reference>
<dbReference type="InterPro" id="IPR019546">
    <property type="entry name" value="TAT_signal_bac_arc"/>
</dbReference>
<dbReference type="Proteomes" id="UP000774699">
    <property type="component" value="Unassembled WGS sequence"/>
</dbReference>
<name>A0A8T4CAT9_9ARCH</name>
<evidence type="ECO:0000313" key="1">
    <source>
        <dbReference type="EMBL" id="MBM3282058.1"/>
    </source>
</evidence>
<sequence>MPLKIFRRARLQKPVRAKPIVEPRTFSRRNFLKGAAALAAASIMSCRTAPLSEEQLAELQKRKEVRSRPPIITSLRTGNSVKQTLENTPNVRMLETNLRKYKTGEVREANLVRSFDWSNALPLDEKVRSIIHTHPTFNVENVIEQKMSQCPSAIDLLNILTKHQIRIPAKNLRFSHIAVISNEGKVIGYYSMMIGNKLEKNLQSRNIFPSREKVKLTKAMDELIRIMKLNYAGAPYASFLRLEKTIKTLQELGLRIRKTPMPGYTFKDGYFQMKK</sequence>
<gene>
    <name evidence="1" type="ORF">FJY86_01805</name>
</gene>
<organism evidence="1 2">
    <name type="scientific">Candidatus Iainarchaeum sp</name>
    <dbReference type="NCBI Taxonomy" id="3101447"/>
    <lineage>
        <taxon>Archaea</taxon>
        <taxon>Candidatus Iainarchaeota</taxon>
        <taxon>Candidatus Iainarchaeia</taxon>
        <taxon>Candidatus Iainarchaeales</taxon>
        <taxon>Candidatus Iainarchaeaceae</taxon>
        <taxon>Candidatus Iainarchaeum</taxon>
    </lineage>
</organism>
<dbReference type="InterPro" id="IPR006311">
    <property type="entry name" value="TAT_signal"/>
</dbReference>